<dbReference type="RefSeq" id="WP_150353114.1">
    <property type="nucleotide sequence ID" value="NZ_RZNZ01000003.1"/>
</dbReference>
<gene>
    <name evidence="3" type="ORF">EM848_00865</name>
    <name evidence="2" type="ORF">EMO90_03570</name>
</gene>
<protein>
    <submittedName>
        <fullName evidence="3">Uncharacterized protein</fullName>
    </submittedName>
</protein>
<dbReference type="Proteomes" id="UP000345527">
    <property type="component" value="Unassembled WGS sequence"/>
</dbReference>
<dbReference type="EMBL" id="RZOA01000001">
    <property type="protein sequence ID" value="KAA8824792.1"/>
    <property type="molecule type" value="Genomic_DNA"/>
</dbReference>
<feature type="compositionally biased region" description="Basic and acidic residues" evidence="1">
    <location>
        <begin position="368"/>
        <end position="379"/>
    </location>
</feature>
<dbReference type="Proteomes" id="UP000374630">
    <property type="component" value="Unassembled WGS sequence"/>
</dbReference>
<reference evidence="4 5" key="1">
    <citation type="journal article" date="2019" name="Syst. Appl. Microbiol.">
        <title>Characterization of Bifidobacterium species in feaces of the Egyptian fruit bat: Description of B. vespertilionis sp. nov. and B. rousetti sp. nov.</title>
        <authorList>
            <person name="Modesto M."/>
            <person name="Satti M."/>
            <person name="Watanabe K."/>
            <person name="Puglisi E."/>
            <person name="Morelli L."/>
            <person name="Huang C.-H."/>
            <person name="Liou J.-S."/>
            <person name="Miyashita M."/>
            <person name="Tamura T."/>
            <person name="Saito S."/>
            <person name="Mori K."/>
            <person name="Huang L."/>
            <person name="Sciavilla P."/>
            <person name="Sandri C."/>
            <person name="Spiezio C."/>
            <person name="Vitali F."/>
            <person name="Cavalieri D."/>
            <person name="Perpetuini G."/>
            <person name="Tofalo R."/>
            <person name="Bonetti A."/>
            <person name="Arita M."/>
            <person name="Mattarelli P."/>
        </authorList>
    </citation>
    <scope>NUCLEOTIDE SEQUENCE [LARGE SCALE GENOMIC DNA]</scope>
    <source>
        <strain evidence="2 5">RST16</strain>
        <strain evidence="3 4">RST8</strain>
    </source>
</reference>
<name>A0A5J5DY96_9BIFI</name>
<dbReference type="EMBL" id="RZNZ01000003">
    <property type="protein sequence ID" value="KAA8821712.1"/>
    <property type="molecule type" value="Genomic_DNA"/>
</dbReference>
<evidence type="ECO:0000256" key="1">
    <source>
        <dbReference type="SAM" id="MobiDB-lite"/>
    </source>
</evidence>
<organism evidence="3 4">
    <name type="scientific">Bifidobacterium vespertilionis</name>
    <dbReference type="NCBI Taxonomy" id="2562524"/>
    <lineage>
        <taxon>Bacteria</taxon>
        <taxon>Bacillati</taxon>
        <taxon>Actinomycetota</taxon>
        <taxon>Actinomycetes</taxon>
        <taxon>Bifidobacteriales</taxon>
        <taxon>Bifidobacteriaceae</taxon>
        <taxon>Bifidobacterium</taxon>
    </lineage>
</organism>
<feature type="region of interest" description="Disordered" evidence="1">
    <location>
        <begin position="367"/>
        <end position="387"/>
    </location>
</feature>
<sequence length="626" mass="69075">MRQGAEVFYKCRFQTAPALELADPLWRIVVLVRTWLCGRHATMSADDDVWRTRVRDGGQCSSDSGDVRIRSVMCENEEGGGFSWACRVEEIDEGDNDPVTGGRFAGRTWTTEIGYRESGDDRRGEMGILVSCYNEPRFIGRVKSPGIPIVPDLVYLITGAADLRCGVAGIPADRLVFEIGGTNPEHSASKFWSLVTAADRTYPIVYVGTDWTGWLALDPDELNRAIFPNALICNPADADAERRLMVTQPAAVRCEWHGVSVFPPTGKPIVRENGFDGDAIESIRDNDREQGVSHTLWGEDTPDPVIVMIRRALAEDVSFYEGGGLITVEKLGRELAERASRRKVAETRMRLDAALADAKESQVTLNRLRREREERRSGGEADADGDDLVTSLTGEVTRLEREVDDALDLAGKAEDARLAVATELADARRELSDLSRQLGDYRRGDGPQAAAHTEALLTYDLPAMLSASTKRENAAVDATLVAFFARRYEDRIHVVAGALKGCITRPALLWQGMLCMCTAVYGIYARGNGSGNAEDRLKQDPSVPARFELAMSEGPNTNRNPRLVKLRQVSYEGRTVDITPHLKVGRGADSMDTLRIYYGWDAVDNRLVIGHIGTHLLNDTSLNGRF</sequence>
<evidence type="ECO:0000313" key="3">
    <source>
        <dbReference type="EMBL" id="KAA8824792.1"/>
    </source>
</evidence>
<dbReference type="OrthoDB" id="3246562at2"/>
<comment type="caution">
    <text evidence="3">The sequence shown here is derived from an EMBL/GenBank/DDBJ whole genome shotgun (WGS) entry which is preliminary data.</text>
</comment>
<evidence type="ECO:0000313" key="5">
    <source>
        <dbReference type="Proteomes" id="UP000374630"/>
    </source>
</evidence>
<proteinExistence type="predicted"/>
<accession>A0A5J5DY96</accession>
<keyword evidence="5" id="KW-1185">Reference proteome</keyword>
<evidence type="ECO:0000313" key="2">
    <source>
        <dbReference type="EMBL" id="KAA8821712.1"/>
    </source>
</evidence>
<evidence type="ECO:0000313" key="4">
    <source>
        <dbReference type="Proteomes" id="UP000345527"/>
    </source>
</evidence>
<dbReference type="AlphaFoldDB" id="A0A5J5DY96"/>